<feature type="domain" description="TonB C-terminal" evidence="2">
    <location>
        <begin position="54"/>
        <end position="111"/>
    </location>
</feature>
<keyword evidence="1" id="KW-0732">Signal</keyword>
<evidence type="ECO:0000256" key="1">
    <source>
        <dbReference type="SAM" id="SignalP"/>
    </source>
</evidence>
<sequence length="124" mass="13409">MLLFFLASILLSTAPAQVVAPMPTRVQVSSNVANTFLIHKQEPGCQKDSSGVKVTGTVVIEITIDTSGKAIHTHTLSGPKLLRPVAVTAVRKYRYKPYLLNGTPVEVVTPVSIQMHCRFHSGQA</sequence>
<evidence type="ECO:0000259" key="2">
    <source>
        <dbReference type="Pfam" id="PF03544"/>
    </source>
</evidence>
<proteinExistence type="predicted"/>
<accession>A0AAU7DGF1</accession>
<evidence type="ECO:0000313" key="3">
    <source>
        <dbReference type="EMBL" id="XBH16410.1"/>
    </source>
</evidence>
<protein>
    <submittedName>
        <fullName evidence="3">Energy transducer TonB</fullName>
    </submittedName>
</protein>
<gene>
    <name evidence="3" type="ORF">P8935_17785</name>
</gene>
<feature type="chain" id="PRO_5043605020" evidence="1">
    <location>
        <begin position="21"/>
        <end position="124"/>
    </location>
</feature>
<dbReference type="InterPro" id="IPR037682">
    <property type="entry name" value="TonB_C"/>
</dbReference>
<dbReference type="GO" id="GO:0055085">
    <property type="term" value="P:transmembrane transport"/>
    <property type="evidence" value="ECO:0007669"/>
    <property type="project" value="InterPro"/>
</dbReference>
<reference evidence="3" key="1">
    <citation type="submission" date="2023-03" db="EMBL/GenBank/DDBJ databases">
        <title>Edaphobacter sp.</title>
        <authorList>
            <person name="Huber K.J."/>
            <person name="Papendorf J."/>
            <person name="Pilke C."/>
            <person name="Bunk B."/>
            <person name="Sproeer C."/>
            <person name="Pester M."/>
        </authorList>
    </citation>
    <scope>NUCLEOTIDE SEQUENCE</scope>
    <source>
        <strain evidence="3">DSM 110680</strain>
    </source>
</reference>
<name>A0AAU7DGF1_9BACT</name>
<dbReference type="EMBL" id="CP121196">
    <property type="protein sequence ID" value="XBH16410.1"/>
    <property type="molecule type" value="Genomic_DNA"/>
</dbReference>
<feature type="signal peptide" evidence="1">
    <location>
        <begin position="1"/>
        <end position="20"/>
    </location>
</feature>
<dbReference type="SUPFAM" id="SSF74653">
    <property type="entry name" value="TolA/TonB C-terminal domain"/>
    <property type="match status" value="1"/>
</dbReference>
<organism evidence="3">
    <name type="scientific">Telmatobacter sp. DSM 110680</name>
    <dbReference type="NCBI Taxonomy" id="3036704"/>
    <lineage>
        <taxon>Bacteria</taxon>
        <taxon>Pseudomonadati</taxon>
        <taxon>Acidobacteriota</taxon>
        <taxon>Terriglobia</taxon>
        <taxon>Terriglobales</taxon>
        <taxon>Acidobacteriaceae</taxon>
        <taxon>Telmatobacter</taxon>
    </lineage>
</organism>
<dbReference type="Pfam" id="PF03544">
    <property type="entry name" value="TonB_C"/>
    <property type="match status" value="1"/>
</dbReference>
<dbReference type="RefSeq" id="WP_348261639.1">
    <property type="nucleotide sequence ID" value="NZ_CP121196.1"/>
</dbReference>
<dbReference type="Gene3D" id="3.30.1150.10">
    <property type="match status" value="1"/>
</dbReference>
<dbReference type="AlphaFoldDB" id="A0AAU7DGF1"/>